<reference evidence="1" key="1">
    <citation type="submission" date="2023-05" db="EMBL/GenBank/DDBJ databases">
        <authorList>
            <consortium name="ELIXIR-Norway"/>
        </authorList>
    </citation>
    <scope>NUCLEOTIDE SEQUENCE</scope>
</reference>
<reference evidence="1" key="2">
    <citation type="submission" date="2025-03" db="EMBL/GenBank/DDBJ databases">
        <authorList>
            <consortium name="ELIXIR-Norway"/>
            <consortium name="Elixir Norway"/>
        </authorList>
    </citation>
    <scope>NUCLEOTIDE SEQUENCE</scope>
</reference>
<evidence type="ECO:0000313" key="2">
    <source>
        <dbReference type="Proteomes" id="UP001162501"/>
    </source>
</evidence>
<sequence length="56" mass="6215">MSAGLTPLDTDIISFSLSLVPSLPPLWWLQMILPIGSSSLGKPMLFNAFRVWRKAN</sequence>
<accession>A0AC59ZU00</accession>
<name>A0AC59ZU00_RANTA</name>
<gene>
    <name evidence="1" type="ORF">MRATA1EN22A_LOCUS22840</name>
</gene>
<organism evidence="1 2">
    <name type="scientific">Rangifer tarandus platyrhynchus</name>
    <name type="common">Svalbard reindeer</name>
    <dbReference type="NCBI Taxonomy" id="3082113"/>
    <lineage>
        <taxon>Eukaryota</taxon>
        <taxon>Metazoa</taxon>
        <taxon>Chordata</taxon>
        <taxon>Craniata</taxon>
        <taxon>Vertebrata</taxon>
        <taxon>Euteleostomi</taxon>
        <taxon>Mammalia</taxon>
        <taxon>Eutheria</taxon>
        <taxon>Laurasiatheria</taxon>
        <taxon>Artiodactyla</taxon>
        <taxon>Ruminantia</taxon>
        <taxon>Pecora</taxon>
        <taxon>Cervidae</taxon>
        <taxon>Odocoileinae</taxon>
        <taxon>Rangifer</taxon>
    </lineage>
</organism>
<feature type="non-terminal residue" evidence="1">
    <location>
        <position position="56"/>
    </location>
</feature>
<dbReference type="EMBL" id="OX596088">
    <property type="protein sequence ID" value="CAN0508726.1"/>
    <property type="molecule type" value="Genomic_DNA"/>
</dbReference>
<proteinExistence type="predicted"/>
<dbReference type="Proteomes" id="UP001162501">
    <property type="component" value="Chromosome 4"/>
</dbReference>
<evidence type="ECO:0000313" key="1">
    <source>
        <dbReference type="EMBL" id="CAN0508726.1"/>
    </source>
</evidence>
<protein>
    <submittedName>
        <fullName evidence="1">Uncharacterized protein</fullName>
    </submittedName>
</protein>